<dbReference type="Proteomes" id="UP001530400">
    <property type="component" value="Unassembled WGS sequence"/>
</dbReference>
<evidence type="ECO:0000256" key="2">
    <source>
        <dbReference type="ARBA" id="ARBA00022723"/>
    </source>
</evidence>
<reference evidence="6 7" key="1">
    <citation type="submission" date="2024-10" db="EMBL/GenBank/DDBJ databases">
        <title>Updated reference genomes for cyclostephanoid diatoms.</title>
        <authorList>
            <person name="Roberts W.R."/>
            <person name="Alverson A.J."/>
        </authorList>
    </citation>
    <scope>NUCLEOTIDE SEQUENCE [LARGE SCALE GENOMIC DNA]</scope>
    <source>
        <strain evidence="6 7">AJA010-31</strain>
    </source>
</reference>
<dbReference type="InterPro" id="IPR008269">
    <property type="entry name" value="Lon_proteolytic"/>
</dbReference>
<sequence length="741" mass="79458">MILLFLSLLQGHVDSFALPASIVSKQHLVAAPPSSVLRAFQQRNEDDYYSDDEDKDDEDPAEFTLSPEEFRYKLEQSQNANGDTTSMPRVVKSKPKSAPRLRQPIGSKRGSKDTTTTFACTNCNAQYLQWRGRCGTCQEWNTIEQFRTKKKSTFLSSDGAEGIRPKIKANAFQKGSSWLDGTDAYDTVGEGPVRLTDVYQDILPAADGTGNSWKDEYRKGSREERTQVPFDAEINAVLGGGIMPGSITLVGGDPGVGKSTLLLQVAGSLATLAERSVRSRGIGMGPPKSSENNIGADRQKQTGGPVVYVSGEENANQIASRALRLGIEDPELLLWCETDADIIADTVVNSMHETFLEEAENNNSEKPPLSRPPSLVIIDSIQTMICDAGGSSAAGGITQVRECVGLFLRLAKSTGVPVILVGHVTKSGDVAGPRTVEHMVDCVLYLESGSEVAGDGGLSSLRILRAAKNRFGSSDEVGVYQMDSGQDGRLVPVSDPSSLFLATRQEGADVEGCAISVVLEGVRSMTVEVQALVSFSPGTGGYTGRRVVDGISNSRLLLILAVLQKRYGLSFHRQDVFVNVVGGLQLGQGSKNGGGSDLSVVMAIVSSLVGIPVRSDTAFVGEIGLLGELRPVQALDKRVNEARRMGFSRIVTPSSMKKNKGNNAHSPIEISAGGITQVMCENILEAINSGLVHPLQTAVKSSGRSVKRVQRYQKQSQDLYESLGLDGTAPILDDDEDDEVM</sequence>
<feature type="region of interest" description="Disordered" evidence="3">
    <location>
        <begin position="279"/>
        <end position="301"/>
    </location>
</feature>
<dbReference type="InterPro" id="IPR014721">
    <property type="entry name" value="Ribsml_uS5_D2-typ_fold_subgr"/>
</dbReference>
<dbReference type="AlphaFoldDB" id="A0ABD3PE66"/>
<gene>
    <name evidence="6" type="ORF">ACHAWO_009899</name>
</gene>
<dbReference type="PROSITE" id="PS50162">
    <property type="entry name" value="RECA_2"/>
    <property type="match status" value="1"/>
</dbReference>
<evidence type="ECO:0000256" key="3">
    <source>
        <dbReference type="SAM" id="MobiDB-lite"/>
    </source>
</evidence>
<dbReference type="PRINTS" id="PR00830">
    <property type="entry name" value="ENDOLAPTASE"/>
</dbReference>
<dbReference type="PANTHER" id="PTHR32472:SF10">
    <property type="entry name" value="DNA REPAIR PROTEIN RADA-LIKE PROTEIN"/>
    <property type="match status" value="1"/>
</dbReference>
<dbReference type="Gene3D" id="3.40.50.300">
    <property type="entry name" value="P-loop containing nucleotide triphosphate hydrolases"/>
    <property type="match status" value="1"/>
</dbReference>
<comment type="subcellular location">
    <subcellularLocation>
        <location evidence="1">Plastid</location>
        <location evidence="1">Chloroplast</location>
    </subcellularLocation>
</comment>
<keyword evidence="2" id="KW-0479">Metal-binding</keyword>
<keyword evidence="4" id="KW-0732">Signal</keyword>
<dbReference type="SUPFAM" id="SSF54211">
    <property type="entry name" value="Ribosomal protein S5 domain 2-like"/>
    <property type="match status" value="1"/>
</dbReference>
<dbReference type="EMBL" id="JALLPJ020000720">
    <property type="protein sequence ID" value="KAL3784635.1"/>
    <property type="molecule type" value="Genomic_DNA"/>
</dbReference>
<evidence type="ECO:0000256" key="4">
    <source>
        <dbReference type="SAM" id="SignalP"/>
    </source>
</evidence>
<accession>A0ABD3PE66</accession>
<dbReference type="GO" id="GO:0046872">
    <property type="term" value="F:metal ion binding"/>
    <property type="evidence" value="ECO:0007669"/>
    <property type="project" value="UniProtKB-KW"/>
</dbReference>
<dbReference type="InterPro" id="IPR020588">
    <property type="entry name" value="RecA_ATP-bd"/>
</dbReference>
<feature type="signal peptide" evidence="4">
    <location>
        <begin position="1"/>
        <end position="15"/>
    </location>
</feature>
<evidence type="ECO:0000259" key="5">
    <source>
        <dbReference type="PROSITE" id="PS50162"/>
    </source>
</evidence>
<evidence type="ECO:0000313" key="6">
    <source>
        <dbReference type="EMBL" id="KAL3784635.1"/>
    </source>
</evidence>
<dbReference type="SMART" id="SM00382">
    <property type="entry name" value="AAA"/>
    <property type="match status" value="1"/>
</dbReference>
<evidence type="ECO:0000313" key="7">
    <source>
        <dbReference type="Proteomes" id="UP001530400"/>
    </source>
</evidence>
<keyword evidence="7" id="KW-1185">Reference proteome</keyword>
<dbReference type="InterPro" id="IPR020568">
    <property type="entry name" value="Ribosomal_Su5_D2-typ_SF"/>
</dbReference>
<feature type="compositionally biased region" description="Polar residues" evidence="3">
    <location>
        <begin position="76"/>
        <end position="87"/>
    </location>
</feature>
<comment type="caution">
    <text evidence="6">The sequence shown here is derived from an EMBL/GenBank/DDBJ whole genome shotgun (WGS) entry which is preliminary data.</text>
</comment>
<dbReference type="Pfam" id="PF18073">
    <property type="entry name" value="Zn_ribbon_LapB"/>
    <property type="match status" value="1"/>
</dbReference>
<dbReference type="Pfam" id="PF05362">
    <property type="entry name" value="Lon_C"/>
    <property type="match status" value="1"/>
</dbReference>
<dbReference type="SUPFAM" id="SSF52540">
    <property type="entry name" value="P-loop containing nucleoside triphosphate hydrolases"/>
    <property type="match status" value="1"/>
</dbReference>
<dbReference type="InterPro" id="IPR027417">
    <property type="entry name" value="P-loop_NTPase"/>
</dbReference>
<protein>
    <recommendedName>
        <fullName evidence="5">RecA family profile 1 domain-containing protein</fullName>
    </recommendedName>
</protein>
<proteinExistence type="predicted"/>
<dbReference type="InterPro" id="IPR003593">
    <property type="entry name" value="AAA+_ATPase"/>
</dbReference>
<dbReference type="InterPro" id="IPR041166">
    <property type="entry name" value="Rubredoxin_2"/>
</dbReference>
<feature type="chain" id="PRO_5044841892" description="RecA family profile 1 domain-containing protein" evidence="4">
    <location>
        <begin position="16"/>
        <end position="741"/>
    </location>
</feature>
<feature type="domain" description="RecA family profile 1" evidence="5">
    <location>
        <begin position="223"/>
        <end position="424"/>
    </location>
</feature>
<organism evidence="6 7">
    <name type="scientific">Cyclotella atomus</name>
    <dbReference type="NCBI Taxonomy" id="382360"/>
    <lineage>
        <taxon>Eukaryota</taxon>
        <taxon>Sar</taxon>
        <taxon>Stramenopiles</taxon>
        <taxon>Ochrophyta</taxon>
        <taxon>Bacillariophyta</taxon>
        <taxon>Coscinodiscophyceae</taxon>
        <taxon>Thalassiosirophycidae</taxon>
        <taxon>Stephanodiscales</taxon>
        <taxon>Stephanodiscaceae</taxon>
        <taxon>Cyclotella</taxon>
    </lineage>
</organism>
<dbReference type="Gene3D" id="3.30.230.10">
    <property type="match status" value="1"/>
</dbReference>
<name>A0ABD3PE66_9STRA</name>
<dbReference type="Pfam" id="PF13481">
    <property type="entry name" value="AAA_25"/>
    <property type="match status" value="1"/>
</dbReference>
<dbReference type="PANTHER" id="PTHR32472">
    <property type="entry name" value="DNA REPAIR PROTEIN RADA"/>
    <property type="match status" value="1"/>
</dbReference>
<dbReference type="GO" id="GO:0009507">
    <property type="term" value="C:chloroplast"/>
    <property type="evidence" value="ECO:0007669"/>
    <property type="project" value="UniProtKB-SubCell"/>
</dbReference>
<evidence type="ECO:0000256" key="1">
    <source>
        <dbReference type="ARBA" id="ARBA00004229"/>
    </source>
</evidence>
<feature type="region of interest" description="Disordered" evidence="3">
    <location>
        <begin position="76"/>
        <end position="113"/>
    </location>
</feature>